<comment type="caution">
    <text evidence="3">The sequence shown here is derived from an EMBL/GenBank/DDBJ whole genome shotgun (WGS) entry which is preliminary data.</text>
</comment>
<accession>A0A8T0I1Y9</accession>
<keyword evidence="2" id="KW-0812">Transmembrane</keyword>
<protein>
    <submittedName>
        <fullName evidence="3">Uncharacterized protein</fullName>
    </submittedName>
</protein>
<keyword evidence="4" id="KW-1185">Reference proteome</keyword>
<reference evidence="3" key="1">
    <citation type="submission" date="2020-06" db="EMBL/GenBank/DDBJ databases">
        <title>WGS assembly of Ceratodon purpureus strain R40.</title>
        <authorList>
            <person name="Carey S.B."/>
            <person name="Jenkins J."/>
            <person name="Shu S."/>
            <person name="Lovell J.T."/>
            <person name="Sreedasyam A."/>
            <person name="Maumus F."/>
            <person name="Tiley G.P."/>
            <person name="Fernandez-Pozo N."/>
            <person name="Barry K."/>
            <person name="Chen C."/>
            <person name="Wang M."/>
            <person name="Lipzen A."/>
            <person name="Daum C."/>
            <person name="Saski C.A."/>
            <person name="Payton A.C."/>
            <person name="Mcbreen J.C."/>
            <person name="Conrad R.E."/>
            <person name="Kollar L.M."/>
            <person name="Olsson S."/>
            <person name="Huttunen S."/>
            <person name="Landis J.B."/>
            <person name="Wickett N.J."/>
            <person name="Johnson M.G."/>
            <person name="Rensing S.A."/>
            <person name="Grimwood J."/>
            <person name="Schmutz J."/>
            <person name="Mcdaniel S.F."/>
        </authorList>
    </citation>
    <scope>NUCLEOTIDE SEQUENCE</scope>
    <source>
        <strain evidence="3">R40</strain>
    </source>
</reference>
<feature type="compositionally biased region" description="Low complexity" evidence="1">
    <location>
        <begin position="19"/>
        <end position="39"/>
    </location>
</feature>
<name>A0A8T0I1Y9_CERPU</name>
<dbReference type="Proteomes" id="UP000822688">
    <property type="component" value="Chromosome 5"/>
</dbReference>
<feature type="transmembrane region" description="Helical" evidence="2">
    <location>
        <begin position="176"/>
        <end position="198"/>
    </location>
</feature>
<dbReference type="Gene3D" id="3.30.70.100">
    <property type="match status" value="1"/>
</dbReference>
<keyword evidence="2" id="KW-0472">Membrane</keyword>
<keyword evidence="2" id="KW-1133">Transmembrane helix</keyword>
<dbReference type="AlphaFoldDB" id="A0A8T0I1Y9"/>
<gene>
    <name evidence="3" type="ORF">KC19_5G093500</name>
</gene>
<evidence type="ECO:0000313" key="3">
    <source>
        <dbReference type="EMBL" id="KAG0576608.1"/>
    </source>
</evidence>
<dbReference type="EMBL" id="CM026425">
    <property type="protein sequence ID" value="KAG0576608.1"/>
    <property type="molecule type" value="Genomic_DNA"/>
</dbReference>
<evidence type="ECO:0000256" key="1">
    <source>
        <dbReference type="SAM" id="MobiDB-lite"/>
    </source>
</evidence>
<proteinExistence type="predicted"/>
<sequence length="199" mass="21846">MAACCSQARAVFAAETSSISPRGCSSSGSSSTASASTRWSGRRVGGVQKMMAERKGHLGTRLTVVETGAVASKQRATGLVIEAAKRISTGRSYALSSTLKIEEGKEEEVTALCKGIVEWALEKMKDRKSGIQGFECNVDAFEKNTFHFWEIYESFPTMNDVRASPEHTKFVMDVRFLILVYLLSFWVLFLQQGSLAILL</sequence>
<evidence type="ECO:0000313" key="4">
    <source>
        <dbReference type="Proteomes" id="UP000822688"/>
    </source>
</evidence>
<organism evidence="3 4">
    <name type="scientific">Ceratodon purpureus</name>
    <name type="common">Fire moss</name>
    <name type="synonym">Dicranum purpureum</name>
    <dbReference type="NCBI Taxonomy" id="3225"/>
    <lineage>
        <taxon>Eukaryota</taxon>
        <taxon>Viridiplantae</taxon>
        <taxon>Streptophyta</taxon>
        <taxon>Embryophyta</taxon>
        <taxon>Bryophyta</taxon>
        <taxon>Bryophytina</taxon>
        <taxon>Bryopsida</taxon>
        <taxon>Dicranidae</taxon>
        <taxon>Pseudoditrichales</taxon>
        <taxon>Ditrichaceae</taxon>
        <taxon>Ceratodon</taxon>
    </lineage>
</organism>
<feature type="region of interest" description="Disordered" evidence="1">
    <location>
        <begin position="19"/>
        <end position="44"/>
    </location>
</feature>
<evidence type="ECO:0000256" key="2">
    <source>
        <dbReference type="SAM" id="Phobius"/>
    </source>
</evidence>